<dbReference type="GeneID" id="85458088"/>
<evidence type="ECO:0008006" key="4">
    <source>
        <dbReference type="Google" id="ProtNLM"/>
    </source>
</evidence>
<keyword evidence="3" id="KW-1185">Reference proteome</keyword>
<dbReference type="PANTHER" id="PTHR37827:SF1">
    <property type="entry name" value="HNH DOMAIN-CONTAINING PROTEIN"/>
    <property type="match status" value="1"/>
</dbReference>
<dbReference type="PANTHER" id="PTHR37827">
    <property type="entry name" value="TUDOR DOMAIN-CONTAINING PROTEIN"/>
    <property type="match status" value="1"/>
</dbReference>
<name>A0AAJ0AYQ4_9PEZI</name>
<comment type="caution">
    <text evidence="2">The sequence shown here is derived from an EMBL/GenBank/DDBJ whole genome shotgun (WGS) entry which is preliminary data.</text>
</comment>
<feature type="region of interest" description="Disordered" evidence="1">
    <location>
        <begin position="295"/>
        <end position="314"/>
    </location>
</feature>
<dbReference type="RefSeq" id="XP_060436522.1">
    <property type="nucleotide sequence ID" value="XM_060573562.1"/>
</dbReference>
<evidence type="ECO:0000256" key="1">
    <source>
        <dbReference type="SAM" id="MobiDB-lite"/>
    </source>
</evidence>
<sequence length="640" mass="73900">MESEMEKDDGHQASALDSGSLQEDGQLNRLSTERPVPSSTQHQLNAVSTSISKREKARARAATSIKSRRGAPKRAAGTGTRSWGSFLEDIKKDDHEIAKTTGNEEEADALPPPACLSPSHDAISGSKVHPEPTPKTHEKILPPISNLHELDASPAKVTPAPKVRARSGFITQAEAAALIDRLSRERGVPVMKAPGPNPSEEDFEDSSSQTQPGRHKAAVQEDSTIMHREKALSVQLQEPVKPLPWDVNEQEHATIKEGQKCHSQETVRGEQRLAEERYTIQRLKEQRRIKDYVGERRAKERHEQEQERRTEERRMRNFRNAEKRVKELREEERRAHEKARQANERRATEFRILERRIKEVGAGGPSPEERLMERYANFQAMQQSHPSNIAKEALRDFDYILAELITERVEHHHEVRFIRNWLYWLKGLVTHLDEGNVAPGFCDLCERKTHQITRHHVIPRTQRDRDRFTIEEMNELLQLCQPCHRALHRAIPNNEVLAVEFNSLARIAEHPRIKSWLIFAKAHSIRDLHGLMRPQYADGLYKLEGDERQLHLLRIEQVAAQFASRGRNEFRALRDFLKIRVPYPVTGSDLRHVLANQKEGESWKGLFLENFNAGRQKRGDIVTETGTRRRNKRRRRRRIW</sequence>
<dbReference type="EMBL" id="JAHMHR010000002">
    <property type="protein sequence ID" value="KAK1700765.1"/>
    <property type="molecule type" value="Genomic_DNA"/>
</dbReference>
<gene>
    <name evidence="2" type="ORF">BDP55DRAFT_644103</name>
</gene>
<organism evidence="2 3">
    <name type="scientific">Colletotrichum godetiae</name>
    <dbReference type="NCBI Taxonomy" id="1209918"/>
    <lineage>
        <taxon>Eukaryota</taxon>
        <taxon>Fungi</taxon>
        <taxon>Dikarya</taxon>
        <taxon>Ascomycota</taxon>
        <taxon>Pezizomycotina</taxon>
        <taxon>Sordariomycetes</taxon>
        <taxon>Hypocreomycetidae</taxon>
        <taxon>Glomerellales</taxon>
        <taxon>Glomerellaceae</taxon>
        <taxon>Colletotrichum</taxon>
        <taxon>Colletotrichum acutatum species complex</taxon>
    </lineage>
</organism>
<feature type="compositionally biased region" description="Polar residues" evidence="1">
    <location>
        <begin position="37"/>
        <end position="51"/>
    </location>
</feature>
<feature type="compositionally biased region" description="Basic and acidic residues" evidence="1">
    <location>
        <begin position="128"/>
        <end position="140"/>
    </location>
</feature>
<dbReference type="AlphaFoldDB" id="A0AAJ0AYQ4"/>
<feature type="region of interest" description="Disordered" evidence="1">
    <location>
        <begin position="187"/>
        <end position="223"/>
    </location>
</feature>
<feature type="compositionally biased region" description="Polar residues" evidence="1">
    <location>
        <begin position="15"/>
        <end position="30"/>
    </location>
</feature>
<evidence type="ECO:0000313" key="3">
    <source>
        <dbReference type="Proteomes" id="UP001224890"/>
    </source>
</evidence>
<dbReference type="Proteomes" id="UP001224890">
    <property type="component" value="Unassembled WGS sequence"/>
</dbReference>
<evidence type="ECO:0000313" key="2">
    <source>
        <dbReference type="EMBL" id="KAK1700765.1"/>
    </source>
</evidence>
<accession>A0AAJ0AYQ4</accession>
<feature type="region of interest" description="Disordered" evidence="1">
    <location>
        <begin position="1"/>
        <end position="160"/>
    </location>
</feature>
<protein>
    <recommendedName>
        <fullName evidence="4">HNH endonuclease</fullName>
    </recommendedName>
</protein>
<reference evidence="2" key="1">
    <citation type="submission" date="2021-06" db="EMBL/GenBank/DDBJ databases">
        <title>Comparative genomics, transcriptomics and evolutionary studies reveal genomic signatures of adaptation to plant cell wall in hemibiotrophic fungi.</title>
        <authorList>
            <consortium name="DOE Joint Genome Institute"/>
            <person name="Baroncelli R."/>
            <person name="Diaz J.F."/>
            <person name="Benocci T."/>
            <person name="Peng M."/>
            <person name="Battaglia E."/>
            <person name="Haridas S."/>
            <person name="Andreopoulos W."/>
            <person name="Labutti K."/>
            <person name="Pangilinan J."/>
            <person name="Floch G.L."/>
            <person name="Makela M.R."/>
            <person name="Henrissat B."/>
            <person name="Grigoriev I.V."/>
            <person name="Crouch J.A."/>
            <person name="De Vries R.P."/>
            <person name="Sukno S.A."/>
            <person name="Thon M.R."/>
        </authorList>
    </citation>
    <scope>NUCLEOTIDE SEQUENCE</scope>
    <source>
        <strain evidence="2">CBS 193.32</strain>
    </source>
</reference>
<feature type="compositionally biased region" description="Basic and acidic residues" evidence="1">
    <location>
        <begin position="88"/>
        <end position="98"/>
    </location>
</feature>
<proteinExistence type="predicted"/>